<sequence length="846" mass="89181">MCPCCQVQKRGRMEPGPGIRRSAYEPGLWFVSAEPGTTLQDHGTQWQIGSRYTLVRVLGYGSFSAVCLAVDQETGEKVALKRVADVLQSPEATKRVLREICILRRLRHPNLIGIRDAFVRPSATGQCRLIGGKLVNLSVDVYIAMELADGGDLFHLRGQMSGEEVRSLVWQLIVTIKYLHSLHVWHRDMKSQNVFLVRESGERVIKIGDFGSARSATPEGYQWVEQSAPTTKGGIDKGARRAGLAELHNADSYQAMDEAIQPEDLYLQHQPADGQHGSKTGFKAPLTRVVATPCYRAPEVVMSRGGYTASIDMWSLGCIFGELLQRIAHVGSAATPNLQVAPLFAIHGLPKTPDAGESFTGGPGSEITRRELQALFSVVGTPCWADVAAVQESSWRRYLHHLPGRAPTLYRRFAAAGEAAVDLLSRLLAFDPTRRCSPDEALAHEYFSGVVPEGGGLDDSLGSPAEPQRRRSAGTLADAAEGGDAAAAGCVQPAAAALHDDEGGLSEPPTPLSALQPYSITVVGIAVADAEQARVAAGQHAAARLQREAATAAAALEPTPSSLAGPFASRLHVACPAGASGSGGSEDSGSACPGAIAAAAADSMPEVAAAAADIPMVASEPDLEPRRAGRGDGCAAGTAGTAHYWEESEPGRALSMLEDELSQISACYSTASPEDEGCQKMRQMLEEECIAIRASHGQDRGGTPARGGSGTAAAAGGGGGGGGGSSCKKRARVLHTGGPDQSILASMAMHRGEGLQEDAGAFGEAFLDANRYAQQRLSNVADTWQGRELDPSRILGRQRHGEWFQSQPVQGPAPGASWGVTSLPPGMDPSKVDLKLLAIMRAQQGR</sequence>
<keyword evidence="1" id="KW-0808">Transferase</keyword>
<dbReference type="InterPro" id="IPR050117">
    <property type="entry name" value="MAPK"/>
</dbReference>
<dbReference type="InterPro" id="IPR000719">
    <property type="entry name" value="Prot_kinase_dom"/>
</dbReference>
<dbReference type="SUPFAM" id="SSF56112">
    <property type="entry name" value="Protein kinase-like (PK-like)"/>
    <property type="match status" value="1"/>
</dbReference>
<dbReference type="InterPro" id="IPR017441">
    <property type="entry name" value="Protein_kinase_ATP_BS"/>
</dbReference>
<evidence type="ECO:0000259" key="7">
    <source>
        <dbReference type="PROSITE" id="PS50011"/>
    </source>
</evidence>
<accession>A0A9D4TNG1</accession>
<keyword evidence="2 5" id="KW-0547">Nucleotide-binding</keyword>
<reference evidence="8" key="1">
    <citation type="journal article" date="2019" name="Plant J.">
        <title>Chlorella vulgaris genome assembly and annotation reveals the molecular basis for metabolic acclimation to high light conditions.</title>
        <authorList>
            <person name="Cecchin M."/>
            <person name="Marcolungo L."/>
            <person name="Rossato M."/>
            <person name="Girolomoni L."/>
            <person name="Cosentino E."/>
            <person name="Cuine S."/>
            <person name="Li-Beisson Y."/>
            <person name="Delledonne M."/>
            <person name="Ballottari M."/>
        </authorList>
    </citation>
    <scope>NUCLEOTIDE SEQUENCE</scope>
    <source>
        <strain evidence="8">211/11P</strain>
    </source>
</reference>
<evidence type="ECO:0000256" key="2">
    <source>
        <dbReference type="ARBA" id="ARBA00022741"/>
    </source>
</evidence>
<feature type="binding site" evidence="5">
    <location>
        <position position="81"/>
    </location>
    <ligand>
        <name>ATP</name>
        <dbReference type="ChEBI" id="CHEBI:30616"/>
    </ligand>
</feature>
<dbReference type="GO" id="GO:0005524">
    <property type="term" value="F:ATP binding"/>
    <property type="evidence" value="ECO:0007669"/>
    <property type="project" value="UniProtKB-UniRule"/>
</dbReference>
<dbReference type="Gene3D" id="3.30.200.20">
    <property type="entry name" value="Phosphorylase Kinase, domain 1"/>
    <property type="match status" value="1"/>
</dbReference>
<keyword evidence="3" id="KW-0418">Kinase</keyword>
<dbReference type="OrthoDB" id="248923at2759"/>
<dbReference type="EMBL" id="SIDB01000007">
    <property type="protein sequence ID" value="KAI3430323.1"/>
    <property type="molecule type" value="Genomic_DNA"/>
</dbReference>
<proteinExistence type="predicted"/>
<reference evidence="8" key="2">
    <citation type="submission" date="2020-11" db="EMBL/GenBank/DDBJ databases">
        <authorList>
            <person name="Cecchin M."/>
            <person name="Marcolungo L."/>
            <person name="Rossato M."/>
            <person name="Girolomoni L."/>
            <person name="Cosentino E."/>
            <person name="Cuine S."/>
            <person name="Li-Beisson Y."/>
            <person name="Delledonne M."/>
            <person name="Ballottari M."/>
        </authorList>
    </citation>
    <scope>NUCLEOTIDE SEQUENCE</scope>
    <source>
        <strain evidence="8">211/11P</strain>
        <tissue evidence="8">Whole cell</tissue>
    </source>
</reference>
<evidence type="ECO:0000256" key="6">
    <source>
        <dbReference type="SAM" id="MobiDB-lite"/>
    </source>
</evidence>
<dbReference type="AlphaFoldDB" id="A0A9D4TNG1"/>
<dbReference type="PROSITE" id="PS00108">
    <property type="entry name" value="PROTEIN_KINASE_ST"/>
    <property type="match status" value="1"/>
</dbReference>
<dbReference type="PROSITE" id="PS00107">
    <property type="entry name" value="PROTEIN_KINASE_ATP"/>
    <property type="match status" value="1"/>
</dbReference>
<feature type="region of interest" description="Disordered" evidence="6">
    <location>
        <begin position="455"/>
        <end position="478"/>
    </location>
</feature>
<comment type="caution">
    <text evidence="8">The sequence shown here is derived from an EMBL/GenBank/DDBJ whole genome shotgun (WGS) entry which is preliminary data.</text>
</comment>
<feature type="compositionally biased region" description="Gly residues" evidence="6">
    <location>
        <begin position="704"/>
        <end position="725"/>
    </location>
</feature>
<dbReference type="InterPro" id="IPR011009">
    <property type="entry name" value="Kinase-like_dom_sf"/>
</dbReference>
<organism evidence="8 9">
    <name type="scientific">Chlorella vulgaris</name>
    <name type="common">Green alga</name>
    <dbReference type="NCBI Taxonomy" id="3077"/>
    <lineage>
        <taxon>Eukaryota</taxon>
        <taxon>Viridiplantae</taxon>
        <taxon>Chlorophyta</taxon>
        <taxon>core chlorophytes</taxon>
        <taxon>Trebouxiophyceae</taxon>
        <taxon>Chlorellales</taxon>
        <taxon>Chlorellaceae</taxon>
        <taxon>Chlorella clade</taxon>
        <taxon>Chlorella</taxon>
    </lineage>
</organism>
<feature type="region of interest" description="Disordered" evidence="6">
    <location>
        <begin position="697"/>
        <end position="731"/>
    </location>
</feature>
<dbReference type="GO" id="GO:0004672">
    <property type="term" value="F:protein kinase activity"/>
    <property type="evidence" value="ECO:0007669"/>
    <property type="project" value="InterPro"/>
</dbReference>
<evidence type="ECO:0000313" key="9">
    <source>
        <dbReference type="Proteomes" id="UP001055712"/>
    </source>
</evidence>
<gene>
    <name evidence="8" type="ORF">D9Q98_004918</name>
</gene>
<name>A0A9D4TNG1_CHLVU</name>
<evidence type="ECO:0000256" key="5">
    <source>
        <dbReference type="PROSITE-ProRule" id="PRU10141"/>
    </source>
</evidence>
<dbReference type="Gene3D" id="1.10.510.10">
    <property type="entry name" value="Transferase(Phosphotransferase) domain 1"/>
    <property type="match status" value="1"/>
</dbReference>
<keyword evidence="9" id="KW-1185">Reference proteome</keyword>
<feature type="domain" description="Protein kinase" evidence="7">
    <location>
        <begin position="52"/>
        <end position="447"/>
    </location>
</feature>
<dbReference type="SMART" id="SM00220">
    <property type="entry name" value="S_TKc"/>
    <property type="match status" value="1"/>
</dbReference>
<dbReference type="PANTHER" id="PTHR24055">
    <property type="entry name" value="MITOGEN-ACTIVATED PROTEIN KINASE"/>
    <property type="match status" value="1"/>
</dbReference>
<evidence type="ECO:0000256" key="1">
    <source>
        <dbReference type="ARBA" id="ARBA00022679"/>
    </source>
</evidence>
<evidence type="ECO:0000256" key="4">
    <source>
        <dbReference type="ARBA" id="ARBA00022840"/>
    </source>
</evidence>
<evidence type="ECO:0000256" key="3">
    <source>
        <dbReference type="ARBA" id="ARBA00022777"/>
    </source>
</evidence>
<dbReference type="Proteomes" id="UP001055712">
    <property type="component" value="Unassembled WGS sequence"/>
</dbReference>
<dbReference type="InterPro" id="IPR008271">
    <property type="entry name" value="Ser/Thr_kinase_AS"/>
</dbReference>
<dbReference type="Pfam" id="PF00069">
    <property type="entry name" value="Pkinase"/>
    <property type="match status" value="2"/>
</dbReference>
<keyword evidence="4 5" id="KW-0067">ATP-binding</keyword>
<protein>
    <recommendedName>
        <fullName evidence="7">Protein kinase domain-containing protein</fullName>
    </recommendedName>
</protein>
<dbReference type="PROSITE" id="PS50011">
    <property type="entry name" value="PROTEIN_KINASE_DOM"/>
    <property type="match status" value="1"/>
</dbReference>
<evidence type="ECO:0000313" key="8">
    <source>
        <dbReference type="EMBL" id="KAI3430323.1"/>
    </source>
</evidence>